<evidence type="ECO:0000313" key="2">
    <source>
        <dbReference type="Proteomes" id="UP001230188"/>
    </source>
</evidence>
<keyword evidence="2" id="KW-1185">Reference proteome</keyword>
<evidence type="ECO:0000313" key="1">
    <source>
        <dbReference type="EMBL" id="KAJ8605085.1"/>
    </source>
</evidence>
<comment type="caution">
    <text evidence="1">The sequence shown here is derived from an EMBL/GenBank/DDBJ whole genome shotgun (WGS) entry which is preliminary data.</text>
</comment>
<dbReference type="Proteomes" id="UP001230188">
    <property type="component" value="Unassembled WGS sequence"/>
</dbReference>
<sequence>MPEYDISASLDKLLSTSWDQVLAENPKFKTATENWGTQTAANYKSVWKPESKPSLSSHLTGYINDGKFEASSLVLK</sequence>
<organism evidence="1 2">
    <name type="scientific">Chrysophaeum taylorii</name>
    <dbReference type="NCBI Taxonomy" id="2483200"/>
    <lineage>
        <taxon>Eukaryota</taxon>
        <taxon>Sar</taxon>
        <taxon>Stramenopiles</taxon>
        <taxon>Ochrophyta</taxon>
        <taxon>Pelagophyceae</taxon>
        <taxon>Pelagomonadales</taxon>
        <taxon>Pelagomonadaceae</taxon>
        <taxon>Chrysophaeum</taxon>
    </lineage>
</organism>
<name>A0AAD7XQD6_9STRA</name>
<reference evidence="1" key="1">
    <citation type="submission" date="2023-01" db="EMBL/GenBank/DDBJ databases">
        <title>Metagenome sequencing of chrysophaentin producing Chrysophaeum taylorii.</title>
        <authorList>
            <person name="Davison J."/>
            <person name="Bewley C."/>
        </authorList>
    </citation>
    <scope>NUCLEOTIDE SEQUENCE</scope>
    <source>
        <strain evidence="1">NIES-1699</strain>
    </source>
</reference>
<protein>
    <submittedName>
        <fullName evidence="1">Uncharacterized protein</fullName>
    </submittedName>
</protein>
<dbReference type="EMBL" id="JAQMWT010000317">
    <property type="protein sequence ID" value="KAJ8605085.1"/>
    <property type="molecule type" value="Genomic_DNA"/>
</dbReference>
<gene>
    <name evidence="1" type="ORF">CTAYLR_000359</name>
</gene>
<accession>A0AAD7XQD6</accession>
<proteinExistence type="predicted"/>
<dbReference type="AlphaFoldDB" id="A0AAD7XQD6"/>